<keyword evidence="1" id="KW-0812">Transmembrane</keyword>
<evidence type="ECO:0000313" key="2">
    <source>
        <dbReference type="EMBL" id="RRK10810.1"/>
    </source>
</evidence>
<keyword evidence="1" id="KW-1133">Transmembrane helix</keyword>
<evidence type="ECO:0000313" key="3">
    <source>
        <dbReference type="Proteomes" id="UP000283633"/>
    </source>
</evidence>
<feature type="transmembrane region" description="Helical" evidence="1">
    <location>
        <begin position="66"/>
        <end position="87"/>
    </location>
</feature>
<sequence>MNEGGNGLRVITFLKRNWFLLGYLVLAVLSYTLRWLYVVMMSIISLYLVVTLIGQNRRGTSANKRLAAGIGLFVLSIVLIVGILGYYHQ</sequence>
<organism evidence="2 3">
    <name type="scientific">Lactiplantibacillus garii</name>
    <dbReference type="NCBI Taxonomy" id="2306423"/>
    <lineage>
        <taxon>Bacteria</taxon>
        <taxon>Bacillati</taxon>
        <taxon>Bacillota</taxon>
        <taxon>Bacilli</taxon>
        <taxon>Lactobacillales</taxon>
        <taxon>Lactobacillaceae</taxon>
        <taxon>Lactiplantibacillus</taxon>
    </lineage>
</organism>
<accession>A0A426D894</accession>
<keyword evidence="1" id="KW-0472">Membrane</keyword>
<protein>
    <submittedName>
        <fullName evidence="2">Uncharacterized protein</fullName>
    </submittedName>
</protein>
<dbReference type="AlphaFoldDB" id="A0A426D894"/>
<name>A0A426D894_9LACO</name>
<dbReference type="Proteomes" id="UP000283633">
    <property type="component" value="Unassembled WGS sequence"/>
</dbReference>
<reference evidence="2 3" key="1">
    <citation type="submission" date="2018-08" db="EMBL/GenBank/DDBJ databases">
        <title>Genome Lactobacillus garii FI11369.</title>
        <authorList>
            <person name="Diaz M."/>
            <person name="Narbad A."/>
        </authorList>
    </citation>
    <scope>NUCLEOTIDE SEQUENCE [LARGE SCALE GENOMIC DNA]</scope>
    <source>
        <strain evidence="2 3">FI11369</strain>
    </source>
</reference>
<proteinExistence type="predicted"/>
<keyword evidence="3" id="KW-1185">Reference proteome</keyword>
<comment type="caution">
    <text evidence="2">The sequence shown here is derived from an EMBL/GenBank/DDBJ whole genome shotgun (WGS) entry which is preliminary data.</text>
</comment>
<evidence type="ECO:0000256" key="1">
    <source>
        <dbReference type="SAM" id="Phobius"/>
    </source>
</evidence>
<dbReference type="EMBL" id="QWZQ01000014">
    <property type="protein sequence ID" value="RRK10810.1"/>
    <property type="molecule type" value="Genomic_DNA"/>
</dbReference>
<feature type="transmembrane region" description="Helical" evidence="1">
    <location>
        <begin position="35"/>
        <end position="54"/>
    </location>
</feature>
<gene>
    <name evidence="2" type="ORF">D1831_05770</name>
</gene>